<protein>
    <submittedName>
        <fullName evidence="6">Glucose-resistance amylase regulator</fullName>
    </submittedName>
</protein>
<dbReference type="PANTHER" id="PTHR30146">
    <property type="entry name" value="LACI-RELATED TRANSCRIPTIONAL REPRESSOR"/>
    <property type="match status" value="1"/>
</dbReference>
<dbReference type="RefSeq" id="WP_027292408.1">
    <property type="nucleotide sequence ID" value="NZ_CAUSDN010000013.1"/>
</dbReference>
<gene>
    <name evidence="6" type="primary">ccpA_14</name>
    <name evidence="6" type="ORF">DSM106044_04875</name>
</gene>
<accession>A0A4U8Q102</accession>
<comment type="caution">
    <text evidence="6">The sequence shown here is derived from an EMBL/GenBank/DDBJ whole genome shotgun (WGS) entry which is preliminary data.</text>
</comment>
<dbReference type="SUPFAM" id="SSF53822">
    <property type="entry name" value="Periplasmic binding protein-like I"/>
    <property type="match status" value="1"/>
</dbReference>
<dbReference type="SUPFAM" id="SSF47413">
    <property type="entry name" value="lambda repressor-like DNA-binding domains"/>
    <property type="match status" value="1"/>
</dbReference>
<dbReference type="Gene3D" id="1.10.260.40">
    <property type="entry name" value="lambda repressor-like DNA-binding domains"/>
    <property type="match status" value="1"/>
</dbReference>
<keyword evidence="3" id="KW-0238">DNA-binding</keyword>
<organism evidence="6 7">
    <name type="scientific">Robinsoniella peoriensis</name>
    <dbReference type="NCBI Taxonomy" id="180332"/>
    <lineage>
        <taxon>Bacteria</taxon>
        <taxon>Bacillati</taxon>
        <taxon>Bacillota</taxon>
        <taxon>Clostridia</taxon>
        <taxon>Lachnospirales</taxon>
        <taxon>Lachnospiraceae</taxon>
        <taxon>Robinsoniella</taxon>
    </lineage>
</organism>
<dbReference type="InterPro" id="IPR028082">
    <property type="entry name" value="Peripla_BP_I"/>
</dbReference>
<dbReference type="InterPro" id="IPR046335">
    <property type="entry name" value="LacI/GalR-like_sensor"/>
</dbReference>
<dbReference type="AlphaFoldDB" id="A0A4U8Q102"/>
<evidence type="ECO:0000256" key="3">
    <source>
        <dbReference type="ARBA" id="ARBA00023125"/>
    </source>
</evidence>
<keyword evidence="1" id="KW-0678">Repressor</keyword>
<dbReference type="PANTHER" id="PTHR30146:SF148">
    <property type="entry name" value="HTH-TYPE TRANSCRIPTIONAL REPRESSOR PURR-RELATED"/>
    <property type="match status" value="1"/>
</dbReference>
<evidence type="ECO:0000256" key="2">
    <source>
        <dbReference type="ARBA" id="ARBA00023015"/>
    </source>
</evidence>
<dbReference type="EMBL" id="QGQD01000097">
    <property type="protein sequence ID" value="TLC98359.1"/>
    <property type="molecule type" value="Genomic_DNA"/>
</dbReference>
<proteinExistence type="predicted"/>
<evidence type="ECO:0000259" key="5">
    <source>
        <dbReference type="PROSITE" id="PS50932"/>
    </source>
</evidence>
<evidence type="ECO:0000313" key="6">
    <source>
        <dbReference type="EMBL" id="TLC98359.1"/>
    </source>
</evidence>
<feature type="domain" description="HTH lacI-type" evidence="5">
    <location>
        <begin position="4"/>
        <end position="56"/>
    </location>
</feature>
<evidence type="ECO:0000256" key="4">
    <source>
        <dbReference type="ARBA" id="ARBA00023163"/>
    </source>
</evidence>
<dbReference type="Proteomes" id="UP000306509">
    <property type="component" value="Unassembled WGS sequence"/>
</dbReference>
<dbReference type="InterPro" id="IPR000843">
    <property type="entry name" value="HTH_LacI"/>
</dbReference>
<dbReference type="CDD" id="cd01392">
    <property type="entry name" value="HTH_LacI"/>
    <property type="match status" value="1"/>
</dbReference>
<name>A0A4U8Q102_9FIRM</name>
<sequence length="334" mass="37054">MSCTIKDIAKDTGLSIATISKYLNGKRILPDNKPIIEASIKKLGYVPNKTAQALRSHKTNTICVLIPDAGDYFWGPLCGYIEEALQKHNYSTIISSYNPQLTESSEELRFLISSQIDGVLFVPRDEASCNLAILMRNSNIPFVYLDQLFENPSSDAVTSSNYKAAFDIMEYLINHGHNRIGIISGNYNSYTIKERFEGCKNAYLKHGFPEKDLLFLSGKFSAASGAKLFKKMISVPNPPTAIFMLGCNLTLGAILELNNLGLSLPNDLSLVSFDDDQIFHAFDPPITSMVQDFSEIATQAVDLLLRRISGDCEGFPETKMIPTHFIERSSVKAI</sequence>
<dbReference type="GO" id="GO:0003700">
    <property type="term" value="F:DNA-binding transcription factor activity"/>
    <property type="evidence" value="ECO:0007669"/>
    <property type="project" value="TreeGrafter"/>
</dbReference>
<reference evidence="6 7" key="1">
    <citation type="journal article" date="2019" name="Anaerobe">
        <title>Detection of Robinsoniella peoriensis in multiple bone samples of a trauma patient.</title>
        <authorList>
            <person name="Schrottner P."/>
            <person name="Hartwich K."/>
            <person name="Bunk B."/>
            <person name="Schober I."/>
            <person name="Helbig S."/>
            <person name="Rudolph W.W."/>
            <person name="Gunzer F."/>
        </authorList>
    </citation>
    <scope>NUCLEOTIDE SEQUENCE [LARGE SCALE GENOMIC DNA]</scope>
    <source>
        <strain evidence="6 7">DSM 106044</strain>
    </source>
</reference>
<evidence type="ECO:0000313" key="7">
    <source>
        <dbReference type="Proteomes" id="UP000306509"/>
    </source>
</evidence>
<dbReference type="Gene3D" id="3.40.50.2300">
    <property type="match status" value="2"/>
</dbReference>
<dbReference type="GO" id="GO:0000976">
    <property type="term" value="F:transcription cis-regulatory region binding"/>
    <property type="evidence" value="ECO:0007669"/>
    <property type="project" value="TreeGrafter"/>
</dbReference>
<dbReference type="Pfam" id="PF13377">
    <property type="entry name" value="Peripla_BP_3"/>
    <property type="match status" value="1"/>
</dbReference>
<dbReference type="SMART" id="SM00354">
    <property type="entry name" value="HTH_LACI"/>
    <property type="match status" value="1"/>
</dbReference>
<dbReference type="Pfam" id="PF00356">
    <property type="entry name" value="LacI"/>
    <property type="match status" value="1"/>
</dbReference>
<keyword evidence="4" id="KW-0804">Transcription</keyword>
<evidence type="ECO:0000256" key="1">
    <source>
        <dbReference type="ARBA" id="ARBA00022491"/>
    </source>
</evidence>
<dbReference type="CDD" id="cd06267">
    <property type="entry name" value="PBP1_LacI_sugar_binding-like"/>
    <property type="match status" value="1"/>
</dbReference>
<dbReference type="InterPro" id="IPR010982">
    <property type="entry name" value="Lambda_DNA-bd_dom_sf"/>
</dbReference>
<dbReference type="PROSITE" id="PS50932">
    <property type="entry name" value="HTH_LACI_2"/>
    <property type="match status" value="1"/>
</dbReference>
<keyword evidence="2" id="KW-0805">Transcription regulation</keyword>
<keyword evidence="7" id="KW-1185">Reference proteome</keyword>